<dbReference type="STRING" id="9402.L5KEH7"/>
<reference evidence="5" key="1">
    <citation type="journal article" date="2013" name="Science">
        <title>Comparative analysis of bat genomes provides insight into the evolution of flight and immunity.</title>
        <authorList>
            <person name="Zhang G."/>
            <person name="Cowled C."/>
            <person name="Shi Z."/>
            <person name="Huang Z."/>
            <person name="Bishop-Lilly K.A."/>
            <person name="Fang X."/>
            <person name="Wynne J.W."/>
            <person name="Xiong Z."/>
            <person name="Baker M.L."/>
            <person name="Zhao W."/>
            <person name="Tachedjian M."/>
            <person name="Zhu Y."/>
            <person name="Zhou P."/>
            <person name="Jiang X."/>
            <person name="Ng J."/>
            <person name="Yang L."/>
            <person name="Wu L."/>
            <person name="Xiao J."/>
            <person name="Feng Y."/>
            <person name="Chen Y."/>
            <person name="Sun X."/>
            <person name="Zhang Y."/>
            <person name="Marsh G.A."/>
            <person name="Crameri G."/>
            <person name="Broder C.C."/>
            <person name="Frey K.G."/>
            <person name="Wang L.F."/>
            <person name="Wang J."/>
        </authorList>
    </citation>
    <scope>NUCLEOTIDE SEQUENCE [LARGE SCALE GENOMIC DNA]</scope>
</reference>
<evidence type="ECO:0000313" key="4">
    <source>
        <dbReference type="EMBL" id="ELK10084.1"/>
    </source>
</evidence>
<dbReference type="Proteomes" id="UP000010552">
    <property type="component" value="Unassembled WGS sequence"/>
</dbReference>
<dbReference type="SUPFAM" id="SSF116820">
    <property type="entry name" value="Rps17e-like"/>
    <property type="match status" value="1"/>
</dbReference>
<evidence type="ECO:0000256" key="1">
    <source>
        <dbReference type="ARBA" id="ARBA00010444"/>
    </source>
</evidence>
<evidence type="ECO:0000256" key="2">
    <source>
        <dbReference type="ARBA" id="ARBA00022980"/>
    </source>
</evidence>
<keyword evidence="2 4" id="KW-0689">Ribosomal protein</keyword>
<name>L5KEH7_PTEAL</name>
<dbReference type="PANTHER" id="PTHR10732:SF14">
    <property type="entry name" value="SMALL RIBOSOMAL SUBUNIT PROTEIN ES17"/>
    <property type="match status" value="1"/>
</dbReference>
<dbReference type="AlphaFoldDB" id="L5KEH7"/>
<gene>
    <name evidence="4" type="ORF">PAL_GLEAN10002224</name>
</gene>
<dbReference type="KEGG" id="pale:102889329"/>
<dbReference type="FunCoup" id="L5KEH7">
    <property type="interactions" value="1628"/>
</dbReference>
<proteinExistence type="inferred from homology"/>
<keyword evidence="5" id="KW-1185">Reference proteome</keyword>
<dbReference type="InterPro" id="IPR036401">
    <property type="entry name" value="Ribosomal_eS17_sf"/>
</dbReference>
<dbReference type="GO" id="GO:0006412">
    <property type="term" value="P:translation"/>
    <property type="evidence" value="ECO:0007669"/>
    <property type="project" value="InterPro"/>
</dbReference>
<dbReference type="EMBL" id="KB030766">
    <property type="protein sequence ID" value="ELK10084.1"/>
    <property type="molecule type" value="Genomic_DNA"/>
</dbReference>
<evidence type="ECO:0000313" key="5">
    <source>
        <dbReference type="Proteomes" id="UP000010552"/>
    </source>
</evidence>
<dbReference type="OrthoDB" id="1727351at2759"/>
<dbReference type="Pfam" id="PF00833">
    <property type="entry name" value="Ribosomal_S17e"/>
    <property type="match status" value="1"/>
</dbReference>
<evidence type="ECO:0000256" key="3">
    <source>
        <dbReference type="ARBA" id="ARBA00023274"/>
    </source>
</evidence>
<dbReference type="InterPro" id="IPR001210">
    <property type="entry name" value="Ribosomal_eS17"/>
</dbReference>
<organism evidence="4 5">
    <name type="scientific">Pteropus alecto</name>
    <name type="common">Black flying fox</name>
    <dbReference type="NCBI Taxonomy" id="9402"/>
    <lineage>
        <taxon>Eukaryota</taxon>
        <taxon>Metazoa</taxon>
        <taxon>Chordata</taxon>
        <taxon>Craniata</taxon>
        <taxon>Vertebrata</taxon>
        <taxon>Euteleostomi</taxon>
        <taxon>Mammalia</taxon>
        <taxon>Eutheria</taxon>
        <taxon>Laurasiatheria</taxon>
        <taxon>Chiroptera</taxon>
        <taxon>Yinpterochiroptera</taxon>
        <taxon>Pteropodoidea</taxon>
        <taxon>Pteropodidae</taxon>
        <taxon>Pteropodinae</taxon>
        <taxon>Pteropus</taxon>
    </lineage>
</organism>
<keyword evidence="3" id="KW-0687">Ribonucleoprotein</keyword>
<dbReference type="GO" id="GO:1990904">
    <property type="term" value="C:ribonucleoprotein complex"/>
    <property type="evidence" value="ECO:0007669"/>
    <property type="project" value="UniProtKB-KW"/>
</dbReference>
<dbReference type="PANTHER" id="PTHR10732">
    <property type="entry name" value="40S RIBOSOMAL PROTEIN S17"/>
    <property type="match status" value="1"/>
</dbReference>
<dbReference type="InParanoid" id="L5KEH7"/>
<dbReference type="Gene3D" id="1.10.60.20">
    <property type="entry name" value="Ribosomal protein S17e-like"/>
    <property type="match status" value="1"/>
</dbReference>
<accession>L5KEH7</accession>
<sequence>MACVCSNTMKKVAHVIIEEYYTCLGNDFHTNKCVCKKIAIIPSMKPCNKIAGYVTHLIKQIQRDPERVISIMLQEEERERRDHYVPEVLDLDQEITEVDPDAKEMLTLLDSGSLSHLQIKVGMNFKTLHRAI</sequence>
<protein>
    <submittedName>
        <fullName evidence="4">40S ribosomal protein S17</fullName>
    </submittedName>
</protein>
<dbReference type="GO" id="GO:0003735">
    <property type="term" value="F:structural constituent of ribosome"/>
    <property type="evidence" value="ECO:0007669"/>
    <property type="project" value="InterPro"/>
</dbReference>
<dbReference type="GO" id="GO:0005840">
    <property type="term" value="C:ribosome"/>
    <property type="evidence" value="ECO:0007669"/>
    <property type="project" value="UniProtKB-KW"/>
</dbReference>
<comment type="similarity">
    <text evidence="1">Belongs to the eukaryotic ribosomal protein eS17 family.</text>
</comment>